<feature type="region of interest" description="Disordered" evidence="1">
    <location>
        <begin position="1"/>
        <end position="22"/>
    </location>
</feature>
<feature type="region of interest" description="Disordered" evidence="1">
    <location>
        <begin position="568"/>
        <end position="700"/>
    </location>
</feature>
<dbReference type="EMBL" id="HBNS01018996">
    <property type="protein sequence ID" value="CAE4607614.1"/>
    <property type="molecule type" value="Transcribed_RNA"/>
</dbReference>
<dbReference type="EMBL" id="HBNS01018995">
    <property type="protein sequence ID" value="CAE4607613.1"/>
    <property type="molecule type" value="Transcribed_RNA"/>
</dbReference>
<accession>A0A6V2F9B2</accession>
<feature type="region of interest" description="Disordered" evidence="1">
    <location>
        <begin position="518"/>
        <end position="544"/>
    </location>
</feature>
<feature type="compositionally biased region" description="Acidic residues" evidence="1">
    <location>
        <begin position="527"/>
        <end position="537"/>
    </location>
</feature>
<feature type="compositionally biased region" description="Basic and acidic residues" evidence="1">
    <location>
        <begin position="689"/>
        <end position="700"/>
    </location>
</feature>
<reference evidence="2" key="1">
    <citation type="submission" date="2021-01" db="EMBL/GenBank/DDBJ databases">
        <authorList>
            <person name="Corre E."/>
            <person name="Pelletier E."/>
            <person name="Niang G."/>
            <person name="Scheremetjew M."/>
            <person name="Finn R."/>
            <person name="Kale V."/>
            <person name="Holt S."/>
            <person name="Cochrane G."/>
            <person name="Meng A."/>
            <person name="Brown T."/>
            <person name="Cohen L."/>
        </authorList>
    </citation>
    <scope>NUCLEOTIDE SEQUENCE</scope>
    <source>
        <strain evidence="2">GSO104</strain>
    </source>
</reference>
<feature type="region of interest" description="Disordered" evidence="1">
    <location>
        <begin position="140"/>
        <end position="160"/>
    </location>
</feature>
<name>A0A6V2F9B2_9STRA</name>
<feature type="compositionally biased region" description="Low complexity" evidence="1">
    <location>
        <begin position="411"/>
        <end position="425"/>
    </location>
</feature>
<evidence type="ECO:0000313" key="2">
    <source>
        <dbReference type="EMBL" id="CAE4607613.1"/>
    </source>
</evidence>
<feature type="compositionally biased region" description="Basic and acidic residues" evidence="1">
    <location>
        <begin position="602"/>
        <end position="628"/>
    </location>
</feature>
<feature type="compositionally biased region" description="Acidic residues" evidence="1">
    <location>
        <begin position="396"/>
        <end position="410"/>
    </location>
</feature>
<evidence type="ECO:0000313" key="3">
    <source>
        <dbReference type="EMBL" id="CAE4607614.1"/>
    </source>
</evidence>
<feature type="compositionally biased region" description="Acidic residues" evidence="1">
    <location>
        <begin position="450"/>
        <end position="467"/>
    </location>
</feature>
<feature type="compositionally biased region" description="Polar residues" evidence="1">
    <location>
        <begin position="377"/>
        <end position="393"/>
    </location>
</feature>
<feature type="region of interest" description="Disordered" evidence="1">
    <location>
        <begin position="269"/>
        <end position="467"/>
    </location>
</feature>
<proteinExistence type="predicted"/>
<protein>
    <recommendedName>
        <fullName evidence="4">RRM domain-containing protein</fullName>
    </recommendedName>
</protein>
<feature type="region of interest" description="Disordered" evidence="1">
    <location>
        <begin position="206"/>
        <end position="237"/>
    </location>
</feature>
<feature type="compositionally biased region" description="Basic and acidic residues" evidence="1">
    <location>
        <begin position="644"/>
        <end position="660"/>
    </location>
</feature>
<gene>
    <name evidence="2" type="ORF">DBRI00130_LOCUS15132</name>
    <name evidence="3" type="ORF">DBRI00130_LOCUS15133</name>
</gene>
<feature type="compositionally biased region" description="Acidic residues" evidence="1">
    <location>
        <begin position="629"/>
        <end position="638"/>
    </location>
</feature>
<feature type="compositionally biased region" description="Basic and acidic residues" evidence="1">
    <location>
        <begin position="568"/>
        <end position="590"/>
    </location>
</feature>
<feature type="compositionally biased region" description="Low complexity" evidence="1">
    <location>
        <begin position="298"/>
        <end position="324"/>
    </location>
</feature>
<feature type="compositionally biased region" description="Basic and acidic residues" evidence="1">
    <location>
        <begin position="279"/>
        <end position="297"/>
    </location>
</feature>
<dbReference type="AlphaFoldDB" id="A0A6V2F9B2"/>
<organism evidence="2">
    <name type="scientific">Ditylum brightwellii</name>
    <dbReference type="NCBI Taxonomy" id="49249"/>
    <lineage>
        <taxon>Eukaryota</taxon>
        <taxon>Sar</taxon>
        <taxon>Stramenopiles</taxon>
        <taxon>Ochrophyta</taxon>
        <taxon>Bacillariophyta</taxon>
        <taxon>Mediophyceae</taxon>
        <taxon>Lithodesmiophycidae</taxon>
        <taxon>Lithodesmiales</taxon>
        <taxon>Lithodesmiaceae</taxon>
        <taxon>Ditylum</taxon>
    </lineage>
</organism>
<feature type="compositionally biased region" description="Basic and acidic residues" evidence="1">
    <location>
        <begin position="222"/>
        <end position="237"/>
    </location>
</feature>
<evidence type="ECO:0008006" key="4">
    <source>
        <dbReference type="Google" id="ProtNLM"/>
    </source>
</evidence>
<evidence type="ECO:0000256" key="1">
    <source>
        <dbReference type="SAM" id="MobiDB-lite"/>
    </source>
</evidence>
<dbReference type="PANTHER" id="PTHR42264:SF3">
    <property type="entry name" value="F-BOX DOMAIN-CONTAINING PROTEIN-RELATED"/>
    <property type="match status" value="1"/>
</dbReference>
<dbReference type="PANTHER" id="PTHR42264">
    <property type="entry name" value="EPHRIN_REC_LIKE DOMAIN-CONTAINING PROTEIN"/>
    <property type="match status" value="1"/>
</dbReference>
<feature type="region of interest" description="Disordered" evidence="1">
    <location>
        <begin position="819"/>
        <end position="853"/>
    </location>
</feature>
<feature type="compositionally biased region" description="Acidic residues" evidence="1">
    <location>
        <begin position="325"/>
        <end position="337"/>
    </location>
</feature>
<sequence>MAIHVTPTKKNNESSNNNNENKSVERIYIGGLDPYKGLSASDLVERIRMIQDVTIRSIDVGEHQEDADRRTYLFVDAIPKKEKSALDIVSSHYHNVMWKGCKLRVEGAKLHFLERLKLERQERLQQQQLQAEQKAQQLQQLADAATSDTKEEDINIPRHLRIKRKHGEEAFIIDTKPRTVQDAAHFRKMLSLIQNRRTKLDLQLRQQQRLEMSSSHKKKKQESRGKEKQKKLNEEEARMKKARANLNRAVHVRFQDEEYDGAFRVRQEDKGANYNTKQKRNDDVFHDNDDGSFHDDNSTSSGEESSVSTAEESNAASSSASSGLDLDDDDDEQEVNIDDLYSNKVMSTNKKIVGTDEKKTSAYVWSDDDDDDKNETTNKNQSKGEQSNKSSGYVWSDEEDDDTGNDDTDSDINSNDDNFSSSNNIQQHSKYNKNNDSKIMADEFSGGLDFDIDDDENESKGEEEEEMNDIVANIKKKQLLTLLDVDGDVKSNLDILSHCFFPDMKHVKPILLKKDEDDDDLSFHDTESDDDENDDENSAGHLISSSSVVKKKTVASVVGMGLMTRYDPTKESSKKYEVVEAKEEEKSKSDDNDDDYYAQNLDKLEKKQGEDGTEEERMAESGHDKESESASEEDDDNNESSASSEEHIHDDDDEDNNIKEDEGDNVNTQNGENLEKDANGMNAPAAEEEPTKSDESLYEQKKLETIFKNAREGNTAMTFGFLNSENKKGANAVTDDDDNKNKSRDNDVVLYEQKKLEHIFREAREGGGGHGGVGNGSNGMTFGFQFGGGNAEKGSSSQNDNNASGAFSFLFGAKKDEDHEQGEVNPNVSPLAKNIPKNEGMETGTSEDAQDMMIPPPPAAAAPLFEIKRRDGMHFPPGVLDELENAFFSLNDGHKILENIELMKNNEESQNAWNEERRILTADWKRKHKVATVAKQKKMKYQ</sequence>
<feature type="region of interest" description="Disordered" evidence="1">
    <location>
        <begin position="722"/>
        <end position="747"/>
    </location>
</feature>